<gene>
    <name evidence="3" type="ORF">L596_024174</name>
</gene>
<evidence type="ECO:0000256" key="1">
    <source>
        <dbReference type="SAM" id="Coils"/>
    </source>
</evidence>
<keyword evidence="1" id="KW-0175">Coiled coil</keyword>
<dbReference type="Proteomes" id="UP000298663">
    <property type="component" value="Unassembled WGS sequence"/>
</dbReference>
<keyword evidence="2" id="KW-0732">Signal</keyword>
<reference evidence="3 4" key="1">
    <citation type="journal article" date="2015" name="Genome Biol.">
        <title>Comparative genomics of Steinernema reveals deeply conserved gene regulatory networks.</title>
        <authorList>
            <person name="Dillman A.R."/>
            <person name="Macchietto M."/>
            <person name="Porter C.F."/>
            <person name="Rogers A."/>
            <person name="Williams B."/>
            <person name="Antoshechkin I."/>
            <person name="Lee M.M."/>
            <person name="Goodwin Z."/>
            <person name="Lu X."/>
            <person name="Lewis E.E."/>
            <person name="Goodrich-Blair H."/>
            <person name="Stock S.P."/>
            <person name="Adams B.J."/>
            <person name="Sternberg P.W."/>
            <person name="Mortazavi A."/>
        </authorList>
    </citation>
    <scope>NUCLEOTIDE SEQUENCE [LARGE SCALE GENOMIC DNA]</scope>
    <source>
        <strain evidence="3 4">ALL</strain>
    </source>
</reference>
<comment type="caution">
    <text evidence="3">The sequence shown here is derived from an EMBL/GenBank/DDBJ whole genome shotgun (WGS) entry which is preliminary data.</text>
</comment>
<feature type="chain" id="PRO_5020593779" evidence="2">
    <location>
        <begin position="26"/>
        <end position="95"/>
    </location>
</feature>
<accession>A0A4U5MGN7</accession>
<feature type="coiled-coil region" evidence="1">
    <location>
        <begin position="28"/>
        <end position="75"/>
    </location>
</feature>
<name>A0A4U5MGN7_STECR</name>
<keyword evidence="4" id="KW-1185">Reference proteome</keyword>
<proteinExistence type="predicted"/>
<reference evidence="3 4" key="2">
    <citation type="journal article" date="2019" name="G3 (Bethesda)">
        <title>Hybrid Assembly of the Genome of the Entomopathogenic Nematode Steinernema carpocapsae Identifies the X-Chromosome.</title>
        <authorList>
            <person name="Serra L."/>
            <person name="Macchietto M."/>
            <person name="Macias-Munoz A."/>
            <person name="McGill C.J."/>
            <person name="Rodriguez I.M."/>
            <person name="Rodriguez B."/>
            <person name="Murad R."/>
            <person name="Mortazavi A."/>
        </authorList>
    </citation>
    <scope>NUCLEOTIDE SEQUENCE [LARGE SCALE GENOMIC DNA]</scope>
    <source>
        <strain evidence="3 4">ALL</strain>
    </source>
</reference>
<organism evidence="3 4">
    <name type="scientific">Steinernema carpocapsae</name>
    <name type="common">Entomopathogenic nematode</name>
    <dbReference type="NCBI Taxonomy" id="34508"/>
    <lineage>
        <taxon>Eukaryota</taxon>
        <taxon>Metazoa</taxon>
        <taxon>Ecdysozoa</taxon>
        <taxon>Nematoda</taxon>
        <taxon>Chromadorea</taxon>
        <taxon>Rhabditida</taxon>
        <taxon>Tylenchina</taxon>
        <taxon>Panagrolaimomorpha</taxon>
        <taxon>Strongyloidoidea</taxon>
        <taxon>Steinernematidae</taxon>
        <taxon>Steinernema</taxon>
    </lineage>
</organism>
<evidence type="ECO:0000313" key="4">
    <source>
        <dbReference type="Proteomes" id="UP000298663"/>
    </source>
</evidence>
<dbReference type="AlphaFoldDB" id="A0A4U5MGN7"/>
<dbReference type="EMBL" id="AZBU02000008">
    <property type="protein sequence ID" value="TKR68153.1"/>
    <property type="molecule type" value="Genomic_DNA"/>
</dbReference>
<sequence>MASIAIMRLLLTAVFASVLISVVESRPKPNLRMLHEILEERRNEIEQELETIDDLMETRNLLKKLSRNRRRASEIVTAELKSVKRTRCYFNPITC</sequence>
<feature type="signal peptide" evidence="2">
    <location>
        <begin position="1"/>
        <end position="25"/>
    </location>
</feature>
<evidence type="ECO:0000313" key="3">
    <source>
        <dbReference type="EMBL" id="TKR68153.1"/>
    </source>
</evidence>
<evidence type="ECO:0000256" key="2">
    <source>
        <dbReference type="SAM" id="SignalP"/>
    </source>
</evidence>
<protein>
    <submittedName>
        <fullName evidence="3">Uncharacterized protein</fullName>
    </submittedName>
</protein>